<dbReference type="Proteomes" id="UP000199173">
    <property type="component" value="Unassembled WGS sequence"/>
</dbReference>
<evidence type="ECO:0000313" key="1">
    <source>
        <dbReference type="EMBL" id="SFR27731.1"/>
    </source>
</evidence>
<accession>A0AAX2F0C6</accession>
<organism evidence="1 2">
    <name type="scientific">Kosakonia radicincitans</name>
    <dbReference type="NCBI Taxonomy" id="283686"/>
    <lineage>
        <taxon>Bacteria</taxon>
        <taxon>Pseudomonadati</taxon>
        <taxon>Pseudomonadota</taxon>
        <taxon>Gammaproteobacteria</taxon>
        <taxon>Enterobacterales</taxon>
        <taxon>Enterobacteriaceae</taxon>
        <taxon>Kosakonia</taxon>
    </lineage>
</organism>
<dbReference type="EMBL" id="FOYJ01000026">
    <property type="protein sequence ID" value="SFR27731.1"/>
    <property type="molecule type" value="Genomic_DNA"/>
</dbReference>
<reference evidence="1 2" key="1">
    <citation type="submission" date="2016-10" db="EMBL/GenBank/DDBJ databases">
        <authorList>
            <person name="Varghese N."/>
            <person name="Submissions S."/>
        </authorList>
    </citation>
    <scope>NUCLEOTIDE SEQUENCE [LARGE SCALE GENOMIC DNA]</scope>
    <source>
        <strain evidence="1 2">NFIX08</strain>
    </source>
</reference>
<sequence length="51" mass="5304">PQTLANSPKPQRGFGGAYPAACRRVSGVWLDAPAGTDGEPEGARAVVFMVF</sequence>
<comment type="caution">
    <text evidence="1">The sequence shown here is derived from an EMBL/GenBank/DDBJ whole genome shotgun (WGS) entry which is preliminary data.</text>
</comment>
<protein>
    <submittedName>
        <fullName evidence="1">Uncharacterized protein</fullName>
    </submittedName>
</protein>
<gene>
    <name evidence="1" type="ORF">SAMN03159514_05381</name>
</gene>
<feature type="non-terminal residue" evidence="1">
    <location>
        <position position="1"/>
    </location>
</feature>
<evidence type="ECO:0000313" key="2">
    <source>
        <dbReference type="Proteomes" id="UP000199173"/>
    </source>
</evidence>
<name>A0AAX2F0C6_9ENTR</name>
<proteinExistence type="predicted"/>
<dbReference type="AlphaFoldDB" id="A0AAX2F0C6"/>